<evidence type="ECO:0000313" key="2">
    <source>
        <dbReference type="Proteomes" id="UP001392318"/>
    </source>
</evidence>
<name>A0ACC6RKL8_9BURK</name>
<dbReference type="Proteomes" id="UP001392318">
    <property type="component" value="Unassembled WGS sequence"/>
</dbReference>
<reference evidence="1" key="1">
    <citation type="submission" date="2024-01" db="EMBL/GenBank/DDBJ databases">
        <title>The diversity of rhizobia nodulating Mimosa spp. in eleven states of Brazil covering several biomes is determined by host plant, location, and edaphic factors.</title>
        <authorList>
            <person name="Rouws L."/>
            <person name="Barauna A."/>
            <person name="Beukes C."/>
            <person name="De Faria S.M."/>
            <person name="Gross E."/>
            <person name="Dos Reis Junior F.B."/>
            <person name="Simon M."/>
            <person name="Maluk M."/>
            <person name="Odee D.W."/>
            <person name="Kenicer G."/>
            <person name="Young J.P.W."/>
            <person name="Reis V.M."/>
            <person name="Zilli J."/>
            <person name="James E.K."/>
        </authorList>
    </citation>
    <scope>NUCLEOTIDE SEQUENCE</scope>
    <source>
        <strain evidence="1">JPY452</strain>
    </source>
</reference>
<evidence type="ECO:0000313" key="1">
    <source>
        <dbReference type="EMBL" id="MEM5402250.1"/>
    </source>
</evidence>
<accession>A0ACC6RKL8</accession>
<protein>
    <submittedName>
        <fullName evidence="1">SPASM domain-containing protein</fullName>
    </submittedName>
</protein>
<dbReference type="EMBL" id="JAYMRU010000013">
    <property type="protein sequence ID" value="MEM5402250.1"/>
    <property type="molecule type" value="Genomic_DNA"/>
</dbReference>
<gene>
    <name evidence="1" type="ORF">VSR83_19450</name>
</gene>
<organism evidence="1 2">
    <name type="scientific">Paraburkholderia unamae</name>
    <dbReference type="NCBI Taxonomy" id="219649"/>
    <lineage>
        <taxon>Bacteria</taxon>
        <taxon>Pseudomonadati</taxon>
        <taxon>Pseudomonadota</taxon>
        <taxon>Betaproteobacteria</taxon>
        <taxon>Burkholderiales</taxon>
        <taxon>Burkholderiaceae</taxon>
        <taxon>Paraburkholderia</taxon>
    </lineage>
</organism>
<proteinExistence type="predicted"/>
<sequence>MGKSMSDAAVERIIIEVLASPRRDIQFLWHGGEPLLAGLDFYKRAVEVQKAHNPFGMQIYNAIQTNGVLLNQNWVSFLKENDFGVSLSIDGPQVMHDLNRIDAHRRGTHQGVIAAMKLLQENSMAFNVISVVSDSHAGLDRDYWDFILEHGITRFDLHPSNGLGVVGPLPIHPEVFSNFVNGVFDHWLAEGDPAIRIGLIDDFFRLLSGNPPQTCYHAGVCSDIIAVEGTGRVIPCTRPFDGTQYTFGNTENSTLVDIVSSEKFKAFRERDSASQLRASECKWYGICHNGCPQQRTTQERQDVAGDGYYCQCRTGVQGGYFAIWEHAYRRVFEAFACE</sequence>
<keyword evidence="2" id="KW-1185">Reference proteome</keyword>
<comment type="caution">
    <text evidence="1">The sequence shown here is derived from an EMBL/GenBank/DDBJ whole genome shotgun (WGS) entry which is preliminary data.</text>
</comment>